<feature type="active site" evidence="7">
    <location>
        <position position="131"/>
    </location>
</feature>
<comment type="subcellular location">
    <subcellularLocation>
        <location evidence="2">Cell membrane</location>
        <topology evidence="2">Single-pass type II membrane protein</topology>
    </subcellularLocation>
    <subcellularLocation>
        <location evidence="9">Membrane</location>
        <topology evidence="9">Single-pass type II membrane protein</topology>
    </subcellularLocation>
</comment>
<dbReference type="SUPFAM" id="SSF51306">
    <property type="entry name" value="LexA/Signal peptidase"/>
    <property type="match status" value="1"/>
</dbReference>
<proteinExistence type="inferred from homology"/>
<keyword evidence="6 8" id="KW-0378">Hydrolase</keyword>
<reference evidence="12 13" key="1">
    <citation type="submission" date="2018-06" db="EMBL/GenBank/DDBJ databases">
        <title>Paenibacillus montanisoli sp. nov., isolated from mountain area soil.</title>
        <authorList>
            <person name="Wu M."/>
        </authorList>
    </citation>
    <scope>NUCLEOTIDE SEQUENCE [LARGE SCALE GENOMIC DNA]</scope>
    <source>
        <strain evidence="12 13">RA17</strain>
    </source>
</reference>
<dbReference type="EC" id="3.4.21.89" evidence="4 8"/>
<dbReference type="RefSeq" id="WP_112884233.1">
    <property type="nucleotide sequence ID" value="NZ_QLUW01000004.1"/>
</dbReference>
<dbReference type="Pfam" id="PF10502">
    <property type="entry name" value="Peptidase_S26"/>
    <property type="match status" value="1"/>
</dbReference>
<protein>
    <recommendedName>
        <fullName evidence="4 8">Signal peptidase I</fullName>
        <ecNumber evidence="4 8">3.4.21.89</ecNumber>
    </recommendedName>
</protein>
<dbReference type="Gene3D" id="2.10.109.10">
    <property type="entry name" value="Umud Fragment, subunit A"/>
    <property type="match status" value="1"/>
</dbReference>
<feature type="transmembrane region" description="Helical" evidence="8">
    <location>
        <begin position="57"/>
        <end position="76"/>
    </location>
</feature>
<accession>A0A328U388</accession>
<keyword evidence="13" id="KW-1185">Reference proteome</keyword>
<dbReference type="EMBL" id="QLUW01000004">
    <property type="protein sequence ID" value="RAP74444.1"/>
    <property type="molecule type" value="Genomic_DNA"/>
</dbReference>
<evidence type="ECO:0000256" key="4">
    <source>
        <dbReference type="ARBA" id="ARBA00013208"/>
    </source>
</evidence>
<evidence type="ECO:0000313" key="12">
    <source>
        <dbReference type="EMBL" id="RAP74444.1"/>
    </source>
</evidence>
<keyword evidence="8" id="KW-0812">Transmembrane</keyword>
<keyword evidence="8" id="KW-0472">Membrane</keyword>
<dbReference type="PRINTS" id="PR00727">
    <property type="entry name" value="LEADERPTASE"/>
</dbReference>
<dbReference type="NCBIfam" id="TIGR02227">
    <property type="entry name" value="sigpep_I_bact"/>
    <property type="match status" value="1"/>
</dbReference>
<dbReference type="InterPro" id="IPR019757">
    <property type="entry name" value="Pept_S26A_signal_pept_1_Lys-AS"/>
</dbReference>
<evidence type="ECO:0000256" key="6">
    <source>
        <dbReference type="ARBA" id="ARBA00022801"/>
    </source>
</evidence>
<comment type="catalytic activity">
    <reaction evidence="1 8">
        <text>Cleavage of hydrophobic, N-terminal signal or leader sequences from secreted and periplasmic proteins.</text>
        <dbReference type="EC" id="3.4.21.89"/>
    </reaction>
</comment>
<dbReference type="OrthoDB" id="9802919at2"/>
<dbReference type="InterPro" id="IPR000223">
    <property type="entry name" value="Pept_S26A_signal_pept_1"/>
</dbReference>
<evidence type="ECO:0000256" key="5">
    <source>
        <dbReference type="ARBA" id="ARBA00022670"/>
    </source>
</evidence>
<comment type="caution">
    <text evidence="12">The sequence shown here is derived from an EMBL/GenBank/DDBJ whole genome shotgun (WGS) entry which is preliminary data.</text>
</comment>
<name>A0A328U388_9BACL</name>
<dbReference type="PROSITE" id="PS00501">
    <property type="entry name" value="SPASE_I_1"/>
    <property type="match status" value="1"/>
</dbReference>
<dbReference type="InterPro" id="IPR036286">
    <property type="entry name" value="LexA/Signal_pep-like_sf"/>
</dbReference>
<evidence type="ECO:0000259" key="11">
    <source>
        <dbReference type="Pfam" id="PF10502"/>
    </source>
</evidence>
<feature type="compositionally biased region" description="Basic residues" evidence="10">
    <location>
        <begin position="23"/>
        <end position="34"/>
    </location>
</feature>
<evidence type="ECO:0000256" key="8">
    <source>
        <dbReference type="RuleBase" id="RU003993"/>
    </source>
</evidence>
<dbReference type="InterPro" id="IPR019533">
    <property type="entry name" value="Peptidase_S26"/>
</dbReference>
<gene>
    <name evidence="12" type="primary">lepB</name>
    <name evidence="12" type="ORF">DL346_20435</name>
</gene>
<dbReference type="GO" id="GO:0005886">
    <property type="term" value="C:plasma membrane"/>
    <property type="evidence" value="ECO:0007669"/>
    <property type="project" value="UniProtKB-SubCell"/>
</dbReference>
<evidence type="ECO:0000256" key="3">
    <source>
        <dbReference type="ARBA" id="ARBA00009370"/>
    </source>
</evidence>
<dbReference type="CDD" id="cd06530">
    <property type="entry name" value="S26_SPase_I"/>
    <property type="match status" value="1"/>
</dbReference>
<evidence type="ECO:0000313" key="13">
    <source>
        <dbReference type="Proteomes" id="UP000249260"/>
    </source>
</evidence>
<dbReference type="PROSITE" id="PS00760">
    <property type="entry name" value="SPASE_I_2"/>
    <property type="match status" value="1"/>
</dbReference>
<evidence type="ECO:0000256" key="1">
    <source>
        <dbReference type="ARBA" id="ARBA00000677"/>
    </source>
</evidence>
<dbReference type="PANTHER" id="PTHR43390">
    <property type="entry name" value="SIGNAL PEPTIDASE I"/>
    <property type="match status" value="1"/>
</dbReference>
<dbReference type="GO" id="GO:0009003">
    <property type="term" value="F:signal peptidase activity"/>
    <property type="evidence" value="ECO:0007669"/>
    <property type="project" value="UniProtKB-EC"/>
</dbReference>
<keyword evidence="8" id="KW-1133">Transmembrane helix</keyword>
<evidence type="ECO:0000256" key="2">
    <source>
        <dbReference type="ARBA" id="ARBA00004401"/>
    </source>
</evidence>
<evidence type="ECO:0000256" key="10">
    <source>
        <dbReference type="SAM" id="MobiDB-lite"/>
    </source>
</evidence>
<dbReference type="GO" id="GO:0006465">
    <property type="term" value="P:signal peptide processing"/>
    <property type="evidence" value="ECO:0007669"/>
    <property type="project" value="InterPro"/>
</dbReference>
<dbReference type="PANTHER" id="PTHR43390:SF1">
    <property type="entry name" value="CHLOROPLAST PROCESSING PEPTIDASE"/>
    <property type="match status" value="1"/>
</dbReference>
<feature type="domain" description="Peptidase S26" evidence="11">
    <location>
        <begin position="55"/>
        <end position="214"/>
    </location>
</feature>
<keyword evidence="5 8" id="KW-0645">Protease</keyword>
<comment type="similarity">
    <text evidence="3 9">Belongs to the peptidase S26 family.</text>
</comment>
<evidence type="ECO:0000256" key="9">
    <source>
        <dbReference type="RuleBase" id="RU362042"/>
    </source>
</evidence>
<organism evidence="12 13">
    <name type="scientific">Paenibacillus montanisoli</name>
    <dbReference type="NCBI Taxonomy" id="2081970"/>
    <lineage>
        <taxon>Bacteria</taxon>
        <taxon>Bacillati</taxon>
        <taxon>Bacillota</taxon>
        <taxon>Bacilli</taxon>
        <taxon>Bacillales</taxon>
        <taxon>Paenibacillaceae</taxon>
        <taxon>Paenibacillus</taxon>
    </lineage>
</organism>
<feature type="compositionally biased region" description="Basic and acidic residues" evidence="10">
    <location>
        <begin position="35"/>
        <end position="45"/>
    </location>
</feature>
<dbReference type="AlphaFoldDB" id="A0A328U388"/>
<feature type="active site" evidence="7">
    <location>
        <position position="85"/>
    </location>
</feature>
<feature type="compositionally biased region" description="Polar residues" evidence="10">
    <location>
        <begin position="1"/>
        <end position="15"/>
    </location>
</feature>
<dbReference type="GO" id="GO:0004252">
    <property type="term" value="F:serine-type endopeptidase activity"/>
    <property type="evidence" value="ECO:0007669"/>
    <property type="project" value="InterPro"/>
</dbReference>
<dbReference type="InterPro" id="IPR019756">
    <property type="entry name" value="Pept_S26A_signal_pept_1_Ser-AS"/>
</dbReference>
<feature type="region of interest" description="Disordered" evidence="10">
    <location>
        <begin position="1"/>
        <end position="46"/>
    </location>
</feature>
<dbReference type="Proteomes" id="UP000249260">
    <property type="component" value="Unassembled WGS sequence"/>
</dbReference>
<sequence>MNVNSGSGAEASQQAERAEFGPRKRTGSSRKAPKAKTEASRKESKPLPPWAEELRDWGRTLAIAVIVVFCMHYFVFNLSTVEGQSMEPTLYEKEWLFVNKISYMVGTPELSDVVILKDPSQEAERKEFLVKRIVGMPGDTIEIRQGQLYRNGELVVEPYTDTDIEDLDYGPDKIAAGHYFVMGDNRHQNASRDSRSFHSVPRELIMGRADFILWPIAKLNDL</sequence>
<evidence type="ECO:0000256" key="7">
    <source>
        <dbReference type="PIRSR" id="PIRSR600223-1"/>
    </source>
</evidence>